<keyword evidence="3" id="KW-1185">Reference proteome</keyword>
<accession>A0AAW2CC65</accession>
<reference evidence="2 3" key="1">
    <citation type="submission" date="2024-01" db="EMBL/GenBank/DDBJ databases">
        <title>A telomere-to-telomere, gap-free genome of sweet tea (Lithocarpus litseifolius).</title>
        <authorList>
            <person name="Zhou J."/>
        </authorList>
    </citation>
    <scope>NUCLEOTIDE SEQUENCE [LARGE SCALE GENOMIC DNA]</scope>
    <source>
        <strain evidence="2">Zhou-2022a</strain>
        <tissue evidence="2">Leaf</tissue>
    </source>
</reference>
<dbReference type="AlphaFoldDB" id="A0AAW2CC65"/>
<feature type="compositionally biased region" description="Polar residues" evidence="1">
    <location>
        <begin position="102"/>
        <end position="124"/>
    </location>
</feature>
<dbReference type="Proteomes" id="UP001459277">
    <property type="component" value="Unassembled WGS sequence"/>
</dbReference>
<organism evidence="2 3">
    <name type="scientific">Lithocarpus litseifolius</name>
    <dbReference type="NCBI Taxonomy" id="425828"/>
    <lineage>
        <taxon>Eukaryota</taxon>
        <taxon>Viridiplantae</taxon>
        <taxon>Streptophyta</taxon>
        <taxon>Embryophyta</taxon>
        <taxon>Tracheophyta</taxon>
        <taxon>Spermatophyta</taxon>
        <taxon>Magnoliopsida</taxon>
        <taxon>eudicotyledons</taxon>
        <taxon>Gunneridae</taxon>
        <taxon>Pentapetalae</taxon>
        <taxon>rosids</taxon>
        <taxon>fabids</taxon>
        <taxon>Fagales</taxon>
        <taxon>Fagaceae</taxon>
        <taxon>Lithocarpus</taxon>
    </lineage>
</organism>
<name>A0AAW2CC65_9ROSI</name>
<evidence type="ECO:0000313" key="3">
    <source>
        <dbReference type="Proteomes" id="UP001459277"/>
    </source>
</evidence>
<comment type="caution">
    <text evidence="2">The sequence shown here is derived from an EMBL/GenBank/DDBJ whole genome shotgun (WGS) entry which is preliminary data.</text>
</comment>
<proteinExistence type="predicted"/>
<evidence type="ECO:0000256" key="1">
    <source>
        <dbReference type="SAM" id="MobiDB-lite"/>
    </source>
</evidence>
<sequence>MLEFGISLTLSSNRANTVQCRQTHKLGEGGFGLVKIFKVVLDLILRGSLVRQVYLKNDVICFPSMEQPIFYHLMDKPISLTTFLPFTRSVLNQQSEKKENPKSASSEIEQSRSLWSGTNSISSI</sequence>
<dbReference type="EMBL" id="JAZDWU010000008">
    <property type="protein sequence ID" value="KAK9994474.1"/>
    <property type="molecule type" value="Genomic_DNA"/>
</dbReference>
<evidence type="ECO:0000313" key="2">
    <source>
        <dbReference type="EMBL" id="KAK9994474.1"/>
    </source>
</evidence>
<feature type="region of interest" description="Disordered" evidence="1">
    <location>
        <begin position="93"/>
        <end position="124"/>
    </location>
</feature>
<protein>
    <submittedName>
        <fullName evidence="2">Uncharacterized protein</fullName>
    </submittedName>
</protein>
<gene>
    <name evidence="2" type="ORF">SO802_024177</name>
</gene>